<dbReference type="CDD" id="cd13965">
    <property type="entry name" value="PT_UbiA_3"/>
    <property type="match status" value="1"/>
</dbReference>
<evidence type="ECO:0000256" key="3">
    <source>
        <dbReference type="ARBA" id="ARBA00022989"/>
    </source>
</evidence>
<organism evidence="6 7">
    <name type="scientific">Lentinula detonsa</name>
    <dbReference type="NCBI Taxonomy" id="2804962"/>
    <lineage>
        <taxon>Eukaryota</taxon>
        <taxon>Fungi</taxon>
        <taxon>Dikarya</taxon>
        <taxon>Basidiomycota</taxon>
        <taxon>Agaricomycotina</taxon>
        <taxon>Agaricomycetes</taxon>
        <taxon>Agaricomycetidae</taxon>
        <taxon>Agaricales</taxon>
        <taxon>Marasmiineae</taxon>
        <taxon>Omphalotaceae</taxon>
        <taxon>Lentinula</taxon>
    </lineage>
</organism>
<feature type="transmembrane region" description="Helical" evidence="5">
    <location>
        <begin position="283"/>
        <end position="300"/>
    </location>
</feature>
<protein>
    <submittedName>
        <fullName evidence="6">UbiA prenyltransferase family-domain-containing protein</fullName>
    </submittedName>
</protein>
<evidence type="ECO:0000313" key="6">
    <source>
        <dbReference type="EMBL" id="KAJ3743520.1"/>
    </source>
</evidence>
<gene>
    <name evidence="6" type="ORF">DFH05DRAFT_1400150</name>
</gene>
<evidence type="ECO:0000256" key="5">
    <source>
        <dbReference type="SAM" id="Phobius"/>
    </source>
</evidence>
<dbReference type="AlphaFoldDB" id="A0A9W8NYU8"/>
<dbReference type="PANTHER" id="PTHR42723">
    <property type="entry name" value="CHLOROPHYLL SYNTHASE"/>
    <property type="match status" value="1"/>
</dbReference>
<evidence type="ECO:0000313" key="7">
    <source>
        <dbReference type="Proteomes" id="UP001142393"/>
    </source>
</evidence>
<keyword evidence="3 5" id="KW-1133">Transmembrane helix</keyword>
<evidence type="ECO:0000256" key="2">
    <source>
        <dbReference type="ARBA" id="ARBA00022692"/>
    </source>
</evidence>
<dbReference type="GO" id="GO:0016020">
    <property type="term" value="C:membrane"/>
    <property type="evidence" value="ECO:0007669"/>
    <property type="project" value="UniProtKB-SubCell"/>
</dbReference>
<dbReference type="Pfam" id="PF01040">
    <property type="entry name" value="UbiA"/>
    <property type="match status" value="1"/>
</dbReference>
<dbReference type="PANTHER" id="PTHR42723:SF1">
    <property type="entry name" value="CHLOROPHYLL SYNTHASE, CHLOROPLASTIC"/>
    <property type="match status" value="1"/>
</dbReference>
<comment type="caution">
    <text evidence="6">The sequence shown here is derived from an EMBL/GenBank/DDBJ whole genome shotgun (WGS) entry which is preliminary data.</text>
</comment>
<keyword evidence="2 5" id="KW-0812">Transmembrane</keyword>
<sequence>MRTIDFTETYGYLSSILDFLWRHFYTCILFTWTDYKTIMLPIVIFACATGPVQSISNLVQGLLWIWLHLLLCNVSNQARSGAEDAINRPWRPLPSGRLTVPQAIGLRWSMVCLCMLWSTAYGTKALFATATLITTTILYNEVGMSKTPFGKNVCNIGGYTSFEFGAVKIMGKLFHYFTGPENSPDALSITAIILSGAVIFTTIQAQDFPDVQGDAALGRVTLPIYAPEFSRIFTLLAITMWSSGPGWFWGIGPWCQGIFVATGLFVGLRYYCWRTPQDDKRSYLLFNCWLICAHLLPAKSRMSLPDSESVGYVQGL</sequence>
<dbReference type="GO" id="GO:0016765">
    <property type="term" value="F:transferase activity, transferring alkyl or aryl (other than methyl) groups"/>
    <property type="evidence" value="ECO:0007669"/>
    <property type="project" value="InterPro"/>
</dbReference>
<dbReference type="InterPro" id="IPR000537">
    <property type="entry name" value="UbiA_prenyltransferase"/>
</dbReference>
<accession>A0A9W8NYU8</accession>
<feature type="transmembrane region" description="Helical" evidence="5">
    <location>
        <begin position="247"/>
        <end position="271"/>
    </location>
</feature>
<keyword evidence="7" id="KW-1185">Reference proteome</keyword>
<evidence type="ECO:0000256" key="4">
    <source>
        <dbReference type="ARBA" id="ARBA00023136"/>
    </source>
</evidence>
<reference evidence="6 7" key="1">
    <citation type="journal article" date="2023" name="Proc. Natl. Acad. Sci. U.S.A.">
        <title>A global phylogenomic analysis of the shiitake genus Lentinula.</title>
        <authorList>
            <person name="Sierra-Patev S."/>
            <person name="Min B."/>
            <person name="Naranjo-Ortiz M."/>
            <person name="Looney B."/>
            <person name="Konkel Z."/>
            <person name="Slot J.C."/>
            <person name="Sakamoto Y."/>
            <person name="Steenwyk J.L."/>
            <person name="Rokas A."/>
            <person name="Carro J."/>
            <person name="Camarero S."/>
            <person name="Ferreira P."/>
            <person name="Molpeceres G."/>
            <person name="Ruiz-Duenas F.J."/>
            <person name="Serrano A."/>
            <person name="Henrissat B."/>
            <person name="Drula E."/>
            <person name="Hughes K.W."/>
            <person name="Mata J.L."/>
            <person name="Ishikawa N.K."/>
            <person name="Vargas-Isla R."/>
            <person name="Ushijima S."/>
            <person name="Smith C.A."/>
            <person name="Donoghue J."/>
            <person name="Ahrendt S."/>
            <person name="Andreopoulos W."/>
            <person name="He G."/>
            <person name="LaButti K."/>
            <person name="Lipzen A."/>
            <person name="Ng V."/>
            <person name="Riley R."/>
            <person name="Sandor L."/>
            <person name="Barry K."/>
            <person name="Martinez A.T."/>
            <person name="Xiao Y."/>
            <person name="Gibbons J.G."/>
            <person name="Terashima K."/>
            <person name="Grigoriev I.V."/>
            <person name="Hibbett D."/>
        </authorList>
    </citation>
    <scope>NUCLEOTIDE SEQUENCE [LARGE SCALE GENOMIC DNA]</scope>
    <source>
        <strain evidence="6 7">TFB7810</strain>
    </source>
</reference>
<dbReference type="Gene3D" id="1.10.357.140">
    <property type="entry name" value="UbiA prenyltransferase"/>
    <property type="match status" value="1"/>
</dbReference>
<comment type="subcellular location">
    <subcellularLocation>
        <location evidence="1">Membrane</location>
        <topology evidence="1">Multi-pass membrane protein</topology>
    </subcellularLocation>
</comment>
<dbReference type="InterPro" id="IPR044878">
    <property type="entry name" value="UbiA_sf"/>
</dbReference>
<dbReference type="EMBL" id="JANVFU010000008">
    <property type="protein sequence ID" value="KAJ3743520.1"/>
    <property type="molecule type" value="Genomic_DNA"/>
</dbReference>
<name>A0A9W8NYU8_9AGAR</name>
<proteinExistence type="predicted"/>
<dbReference type="Proteomes" id="UP001142393">
    <property type="component" value="Unassembled WGS sequence"/>
</dbReference>
<dbReference type="InterPro" id="IPR050475">
    <property type="entry name" value="Prenyltransferase_related"/>
</dbReference>
<feature type="transmembrane region" description="Helical" evidence="5">
    <location>
        <begin position="116"/>
        <end position="139"/>
    </location>
</feature>
<keyword evidence="4 5" id="KW-0472">Membrane</keyword>
<evidence type="ECO:0000256" key="1">
    <source>
        <dbReference type="ARBA" id="ARBA00004141"/>
    </source>
</evidence>